<dbReference type="GO" id="GO:0005524">
    <property type="term" value="F:ATP binding"/>
    <property type="evidence" value="ECO:0007669"/>
    <property type="project" value="UniProtKB-KW"/>
</dbReference>
<dbReference type="GO" id="GO:0006281">
    <property type="term" value="P:DNA repair"/>
    <property type="evidence" value="ECO:0007669"/>
    <property type="project" value="TreeGrafter"/>
</dbReference>
<evidence type="ECO:0000256" key="2">
    <source>
        <dbReference type="ARBA" id="ARBA00022801"/>
    </source>
</evidence>
<dbReference type="Gene3D" id="3.40.50.300">
    <property type="entry name" value="P-loop containing nucleotide triphosphate hydrolases"/>
    <property type="match status" value="1"/>
</dbReference>
<dbReference type="SMART" id="SM00487">
    <property type="entry name" value="DEXDc"/>
    <property type="match status" value="1"/>
</dbReference>
<reference evidence="7" key="1">
    <citation type="submission" date="2017-03" db="EMBL/GenBank/DDBJ databases">
        <authorList>
            <person name="Sharma R."/>
            <person name="Thines M."/>
        </authorList>
    </citation>
    <scope>NUCLEOTIDE SEQUENCE [LARGE SCALE GENOMIC DNA]</scope>
</reference>
<dbReference type="InterPro" id="IPR014001">
    <property type="entry name" value="Helicase_ATP-bd"/>
</dbReference>
<dbReference type="InterPro" id="IPR001650">
    <property type="entry name" value="Helicase_C-like"/>
</dbReference>
<dbReference type="AlphaFoldDB" id="A0A1W5CRC5"/>
<dbReference type="Gene3D" id="3.40.50.10810">
    <property type="entry name" value="Tandem AAA-ATPase domain"/>
    <property type="match status" value="2"/>
</dbReference>
<feature type="compositionally biased region" description="Basic and acidic residues" evidence="4">
    <location>
        <begin position="844"/>
        <end position="853"/>
    </location>
</feature>
<proteinExistence type="predicted"/>
<dbReference type="PROSITE" id="PS51194">
    <property type="entry name" value="HELICASE_CTER"/>
    <property type="match status" value="1"/>
</dbReference>
<dbReference type="CDD" id="cd18793">
    <property type="entry name" value="SF2_C_SNF"/>
    <property type="match status" value="1"/>
</dbReference>
<dbReference type="PANTHER" id="PTHR45626:SF51">
    <property type="entry name" value="SNF2-RELATED DOMAIN-CONTAINING PROTEIN"/>
    <property type="match status" value="1"/>
</dbReference>
<name>A0A1W5CRC5_9LECA</name>
<dbReference type="Pfam" id="PF00176">
    <property type="entry name" value="SNF2-rel_dom"/>
    <property type="match status" value="1"/>
</dbReference>
<feature type="region of interest" description="Disordered" evidence="4">
    <location>
        <begin position="1138"/>
        <end position="1246"/>
    </location>
</feature>
<dbReference type="PANTHER" id="PTHR45626">
    <property type="entry name" value="TRANSCRIPTION TERMINATION FACTOR 2-RELATED"/>
    <property type="match status" value="1"/>
</dbReference>
<evidence type="ECO:0000256" key="3">
    <source>
        <dbReference type="ARBA" id="ARBA00022840"/>
    </source>
</evidence>
<keyword evidence="2" id="KW-0378">Hydrolase</keyword>
<evidence type="ECO:0000256" key="4">
    <source>
        <dbReference type="SAM" id="MobiDB-lite"/>
    </source>
</evidence>
<dbReference type="InterPro" id="IPR049730">
    <property type="entry name" value="SNF2/RAD54-like_C"/>
</dbReference>
<evidence type="ECO:0000313" key="6">
    <source>
        <dbReference type="EMBL" id="SLM33403.1"/>
    </source>
</evidence>
<dbReference type="InterPro" id="IPR038718">
    <property type="entry name" value="SNF2-like_sf"/>
</dbReference>
<sequence>MHEPQARQDYGTAELFLADINNYIPLGSLHVTILSHSTCFSDAWEEVLQASNVLSNTHPASDALSALKSHCRIRLFCRKHHFREHLGSIRVYVLPNDVGGRYFSRNTNTKDIRTLISLLDVSGAAWEATSDPEGPLETLNSTEDDEESLFYIFNTLKSPAPSLPRVVDQYAREAMLQILEPARAPYGLKTVLYPYQRRSAALMIERETNPKLTLDPRLEPLKGPTGRTYYYDRVSGVILSGKREYEEALGGILAETMGLGKTLICLAVILATKGYGPKVPPEYLVDTEPVRTQVGSLMQMTAAAIGRQQIPWKVHFEELARAGEHHQACLAALEENGGSYVIPAPNFRSNRTPRATSKGHKILLCSTTLVIVPANLVMQWRSEISRHVEKGTLNILVLDSLNQPLPPAHELQRYDILMISKQRFEREITGPVISPKGYKPCGCRSSWDCGCSIQPYRSPLRDLHFLRAIVDEGHSFASLGSRTNAIQVFSSLQIERRWIVSGTPGGEMIGVEVGLAAHETPEAPSTVASNRVAYRAHEWAGSPPTIINNQSTLQARKKEHAHEQASKDLERLGRIVVDFLALRPWANTKSGEDAAIWQRYISAHGQRGHRSLRSTLGSLVVRHCIEDVEKDLSLPPLHNHVVYLEPSFHDKLSLNVFCLALIANAVTSERIDQDYMFHYKNRRQLDLLISNLRQAGFYWTSFTVHDVSETLRVSQAYLDKEDAHVEPQDRILLGQAIKMGQIALGSNSWRAFSTLHELGLFVRDFPEDAQDAWSLCSETTASRLLLVGASQLGSAQRHVDAQLYAPDPTNGLAATGLDIMQKAQENAMKDALAKATGLGSSLKVKGEDMEKPGVPKSTLSEQPGVMSKHTISRAKPSGSPTKSRAPLITDGTKCTPAINSSSGIKSALKPSISQGSGVLPADALLARTVLCGTASAKLSYLLDRVLALQEDEKILIFYEGDHIAYYIAQALETVNVRFLIYAKTLTTARRSAYIATFNASEAFRVLIMDVTHAAHGLHIASASRVFIVNPVWQPTVEAQAIKRAHRIGQTKPVYVETLVLKDTLEDHMLQRRKAMTTQEHQKSVKSLLDDSTMGGIIKNAKLIPISDLEVVDIQNQMASLSLPQRVFGREGIRAVDVANPDADLIMPDEDSPPKQKRGDRKQKGGSAEDPQLMAELTTTRPSRKRRSPSASMHVNSADDTQTIEPKRRHGPPLKKTARFALDAEASQAPKTPTESLFGGNACTDLSRGSSLEALNSAASIQPRNARGP</sequence>
<dbReference type="InterPro" id="IPR050628">
    <property type="entry name" value="SNF2_RAD54_helicase_TF"/>
</dbReference>
<keyword evidence="7" id="KW-1185">Reference proteome</keyword>
<dbReference type="InterPro" id="IPR000330">
    <property type="entry name" value="SNF2_N"/>
</dbReference>
<feature type="domain" description="Helicase C-terminal" evidence="5">
    <location>
        <begin position="940"/>
        <end position="1092"/>
    </location>
</feature>
<evidence type="ECO:0000313" key="7">
    <source>
        <dbReference type="Proteomes" id="UP000192927"/>
    </source>
</evidence>
<dbReference type="InterPro" id="IPR027417">
    <property type="entry name" value="P-loop_NTPase"/>
</dbReference>
<dbReference type="GO" id="GO:0005634">
    <property type="term" value="C:nucleus"/>
    <property type="evidence" value="ECO:0007669"/>
    <property type="project" value="TreeGrafter"/>
</dbReference>
<keyword evidence="3" id="KW-0067">ATP-binding</keyword>
<evidence type="ECO:0000259" key="5">
    <source>
        <dbReference type="PROSITE" id="PS51194"/>
    </source>
</evidence>
<dbReference type="Proteomes" id="UP000192927">
    <property type="component" value="Unassembled WGS sequence"/>
</dbReference>
<dbReference type="GO" id="GO:0016787">
    <property type="term" value="F:hydrolase activity"/>
    <property type="evidence" value="ECO:0007669"/>
    <property type="project" value="UniProtKB-KW"/>
</dbReference>
<accession>A0A1W5CRC5</accession>
<feature type="compositionally biased region" description="Polar residues" evidence="4">
    <location>
        <begin position="1192"/>
        <end position="1203"/>
    </location>
</feature>
<feature type="compositionally biased region" description="Basic residues" evidence="4">
    <location>
        <begin position="1206"/>
        <end position="1217"/>
    </location>
</feature>
<dbReference type="Pfam" id="PF00271">
    <property type="entry name" value="Helicase_C"/>
    <property type="match status" value="1"/>
</dbReference>
<dbReference type="EMBL" id="FWEW01000034">
    <property type="protein sequence ID" value="SLM33403.1"/>
    <property type="molecule type" value="Genomic_DNA"/>
</dbReference>
<evidence type="ECO:0000256" key="1">
    <source>
        <dbReference type="ARBA" id="ARBA00022741"/>
    </source>
</evidence>
<keyword evidence="1" id="KW-0547">Nucleotide-binding</keyword>
<organism evidence="6 7">
    <name type="scientific">Lasallia pustulata</name>
    <dbReference type="NCBI Taxonomy" id="136370"/>
    <lineage>
        <taxon>Eukaryota</taxon>
        <taxon>Fungi</taxon>
        <taxon>Dikarya</taxon>
        <taxon>Ascomycota</taxon>
        <taxon>Pezizomycotina</taxon>
        <taxon>Lecanoromycetes</taxon>
        <taxon>OSLEUM clade</taxon>
        <taxon>Umbilicariomycetidae</taxon>
        <taxon>Umbilicariales</taxon>
        <taxon>Umbilicariaceae</taxon>
        <taxon>Lasallia</taxon>
    </lineage>
</organism>
<dbReference type="GO" id="GO:0008094">
    <property type="term" value="F:ATP-dependent activity, acting on DNA"/>
    <property type="evidence" value="ECO:0007669"/>
    <property type="project" value="TreeGrafter"/>
</dbReference>
<protein>
    <submittedName>
        <fullName evidence="6">SNF2-related</fullName>
    </submittedName>
</protein>
<feature type="region of interest" description="Disordered" evidence="4">
    <location>
        <begin position="844"/>
        <end position="890"/>
    </location>
</feature>
<dbReference type="SUPFAM" id="SSF52540">
    <property type="entry name" value="P-loop containing nucleoside triphosphate hydrolases"/>
    <property type="match status" value="2"/>
</dbReference>